<comment type="caution">
    <text evidence="1">The sequence shown here is derived from an EMBL/GenBank/DDBJ whole genome shotgun (WGS) entry which is preliminary data.</text>
</comment>
<gene>
    <name evidence="1" type="ORF">WU87_01150</name>
</gene>
<sequence>MLAGHDNVEVWRKKRTNREGDADWQRMGTIGGCSLQVEGLVGIEHTVRSDGVKQYASESDATLYIFGPEDVRKGDRVVNLLDKQAYLVNTDPIAHVFPSGQLAGLKLFMDRVERW</sequence>
<evidence type="ECO:0000313" key="1">
    <source>
        <dbReference type="EMBL" id="KKO81337.1"/>
    </source>
</evidence>
<proteinExistence type="predicted"/>
<reference evidence="1" key="1">
    <citation type="submission" date="2015-04" db="EMBL/GenBank/DDBJ databases">
        <title>Draft Genome Sequences of Three Species of Emerging Human-Pathogenic Corynebacteria.</title>
        <authorList>
            <person name="Pacheco L.G."/>
            <person name="Mattos-Guaraldi A.L."/>
            <person name="Santos C.S."/>
            <person name="Veras A.O."/>
            <person name="Guimaraes L.C."/>
            <person name="Abreu V."/>
            <person name="Pereira F.L."/>
            <person name="Soares S.C."/>
            <person name="Dorella F.A."/>
            <person name="Carvalho A.F."/>
            <person name="Leal C.G."/>
            <person name="Figueiredo H.C."/>
            <person name="Ramos J.N."/>
            <person name="Vieira V."/>
            <person name="Farfour E."/>
            <person name="Guiso N."/>
            <person name="Hirata R.Jr."/>
            <person name="Ramos R.T."/>
            <person name="Azevedo V."/>
            <person name="Silva A."/>
        </authorList>
    </citation>
    <scope>NUCLEOTIDE SEQUENCE</scope>
    <source>
        <strain evidence="1">1941</strain>
    </source>
</reference>
<dbReference type="EMBL" id="LAYQ01000001">
    <property type="protein sequence ID" value="KKO81337.1"/>
    <property type="molecule type" value="Genomic_DNA"/>
</dbReference>
<dbReference type="Proteomes" id="UP000034245">
    <property type="component" value="Unassembled WGS sequence"/>
</dbReference>
<accession>A0ACC4UDT5</accession>
<keyword evidence="2" id="KW-1185">Reference proteome</keyword>
<evidence type="ECO:0000313" key="2">
    <source>
        <dbReference type="Proteomes" id="UP000034245"/>
    </source>
</evidence>
<name>A0ACC4UDT5_9CORY</name>
<organism evidence="1 2">
    <name type="scientific">Corynebacterium minutissimum</name>
    <dbReference type="NCBI Taxonomy" id="38301"/>
    <lineage>
        <taxon>Bacteria</taxon>
        <taxon>Bacillati</taxon>
        <taxon>Actinomycetota</taxon>
        <taxon>Actinomycetes</taxon>
        <taxon>Mycobacteriales</taxon>
        <taxon>Corynebacteriaceae</taxon>
        <taxon>Corynebacterium</taxon>
    </lineage>
</organism>
<protein>
    <submittedName>
        <fullName evidence="1">Uncharacterized protein</fullName>
    </submittedName>
</protein>